<dbReference type="Proteomes" id="UP001238540">
    <property type="component" value="Unassembled WGS sequence"/>
</dbReference>
<evidence type="ECO:0008006" key="3">
    <source>
        <dbReference type="Google" id="ProtNLM"/>
    </source>
</evidence>
<organism evidence="1 2">
    <name type="scientific">Vibrio ostreicida</name>
    <dbReference type="NCBI Taxonomy" id="526588"/>
    <lineage>
        <taxon>Bacteria</taxon>
        <taxon>Pseudomonadati</taxon>
        <taxon>Pseudomonadota</taxon>
        <taxon>Gammaproteobacteria</taxon>
        <taxon>Vibrionales</taxon>
        <taxon>Vibrionaceae</taxon>
        <taxon>Vibrio</taxon>
    </lineage>
</organism>
<name>A0ABT8BT74_9VIBR</name>
<evidence type="ECO:0000313" key="1">
    <source>
        <dbReference type="EMBL" id="MDN3609649.1"/>
    </source>
</evidence>
<evidence type="ECO:0000313" key="2">
    <source>
        <dbReference type="Proteomes" id="UP001238540"/>
    </source>
</evidence>
<dbReference type="RefSeq" id="WP_170882983.1">
    <property type="nucleotide sequence ID" value="NZ_JABEYA020000007.1"/>
</dbReference>
<dbReference type="EMBL" id="JAUFQC010000001">
    <property type="protein sequence ID" value="MDN3609649.1"/>
    <property type="molecule type" value="Genomic_DNA"/>
</dbReference>
<accession>A0ABT8BT74</accession>
<sequence>MLNGEQIKTKNAPNCFESSTRFTMRATRYVHYQNVSNQFRDWSDQILGVALLLENRAGRLLNPENNKGIDALRAAFSRQLMDHDVFEALLEAGAEPERVSENGSTTRRLLHVIADMDPAIYQRFERS</sequence>
<keyword evidence="2" id="KW-1185">Reference proteome</keyword>
<proteinExistence type="predicted"/>
<comment type="caution">
    <text evidence="1">The sequence shown here is derived from an EMBL/GenBank/DDBJ whole genome shotgun (WGS) entry which is preliminary data.</text>
</comment>
<protein>
    <recommendedName>
        <fullName evidence="3">Ankyrin repeat domain-containing protein</fullName>
    </recommendedName>
</protein>
<reference evidence="2" key="1">
    <citation type="journal article" date="2019" name="Int. J. Syst. Evol. Microbiol.">
        <title>The Global Catalogue of Microorganisms (GCM) 10K type strain sequencing project: providing services to taxonomists for standard genome sequencing and annotation.</title>
        <authorList>
            <consortium name="The Broad Institute Genomics Platform"/>
            <consortium name="The Broad Institute Genome Sequencing Center for Infectious Disease"/>
            <person name="Wu L."/>
            <person name="Ma J."/>
        </authorList>
    </citation>
    <scope>NUCLEOTIDE SEQUENCE [LARGE SCALE GENOMIC DNA]</scope>
    <source>
        <strain evidence="2">CECT 7398</strain>
    </source>
</reference>
<gene>
    <name evidence="1" type="ORF">QWZ16_08035</name>
</gene>